<dbReference type="PRINTS" id="PR00092">
    <property type="entry name" value="TYROSINASE"/>
</dbReference>
<feature type="signal peptide" evidence="3">
    <location>
        <begin position="1"/>
        <end position="18"/>
    </location>
</feature>
<dbReference type="GO" id="GO:0046872">
    <property type="term" value="F:metal ion binding"/>
    <property type="evidence" value="ECO:0007669"/>
    <property type="project" value="UniProtKB-KW"/>
</dbReference>
<organism evidence="6 7">
    <name type="scientific">Batrachochytrium dendrobatidis (strain JAM81 / FGSC 10211)</name>
    <name type="common">Frog chytrid fungus</name>
    <dbReference type="NCBI Taxonomy" id="684364"/>
    <lineage>
        <taxon>Eukaryota</taxon>
        <taxon>Fungi</taxon>
        <taxon>Fungi incertae sedis</taxon>
        <taxon>Chytridiomycota</taxon>
        <taxon>Chytridiomycota incertae sedis</taxon>
        <taxon>Chytridiomycetes</taxon>
        <taxon>Rhizophydiales</taxon>
        <taxon>Rhizophydiales incertae sedis</taxon>
        <taxon>Batrachochytrium</taxon>
    </lineage>
</organism>
<protein>
    <recommendedName>
        <fullName evidence="4 5">Tyrosinase copper-binding domain-containing protein</fullName>
    </recommendedName>
</protein>
<dbReference type="Proteomes" id="UP000007241">
    <property type="component" value="Unassembled WGS sequence"/>
</dbReference>
<name>F4P543_BATDJ</name>
<evidence type="ECO:0000313" key="7">
    <source>
        <dbReference type="Proteomes" id="UP000007241"/>
    </source>
</evidence>
<dbReference type="AlphaFoldDB" id="F4P543"/>
<dbReference type="PROSITE" id="PS00497">
    <property type="entry name" value="TYROSINASE_1"/>
    <property type="match status" value="1"/>
</dbReference>
<dbReference type="OMA" id="HIATRRE"/>
<evidence type="ECO:0000313" key="6">
    <source>
        <dbReference type="EMBL" id="EGF79787.1"/>
    </source>
</evidence>
<dbReference type="InterPro" id="IPR008922">
    <property type="entry name" value="Di-copper_centre_dom_sf"/>
</dbReference>
<dbReference type="InParanoid" id="F4P543"/>
<keyword evidence="3" id="KW-0732">Signal</keyword>
<dbReference type="GO" id="GO:0016491">
    <property type="term" value="F:oxidoreductase activity"/>
    <property type="evidence" value="ECO:0007669"/>
    <property type="project" value="InterPro"/>
</dbReference>
<proteinExistence type="predicted"/>
<dbReference type="GeneID" id="18238818"/>
<dbReference type="OrthoDB" id="6132182at2759"/>
<dbReference type="HOGENOM" id="CLU_579974_0_0_1"/>
<keyword evidence="7" id="KW-1185">Reference proteome</keyword>
<feature type="chain" id="PRO_5003312777" description="Tyrosinase copper-binding domain-containing protein" evidence="3">
    <location>
        <begin position="19"/>
        <end position="464"/>
    </location>
</feature>
<keyword evidence="2" id="KW-0186">Copper</keyword>
<sequence>MLFSVIVFLVQLYTFVYGATNATDSCTNSLTRLEWRELSTDHQQQYIKAVLCLMKKPSLIPKRPAISRYAEFGELHSRVASTFHQSALFLPWHRSFLNAFESALKTECNYPGSLPYWDWTIDSQAPESSVIWDATAFGGNGNPNTPQHCLVDGPFKNYRIIIPQKLCLSRNYSKNFTSRASSYSPENIQRIIASQKNYADFRFTLEGGPHAIVHSSIGGCMSLIPLSAQDPIFYLHHANVDRIWYLWQKRHGNAYGGLRSNNSPSKTTDILSMFKVTNQPDLSVSQVLNTTSSAYICYTYSNSVRPVPASASLRKSVSESVRNTSAHISKLPSMPILTPAIISAVKKIAAANDSFSYGTEHKITPKANDRIDKKKLRCPPRVPMSMITQMRLNSTELKLIRQKENENCAFVNFLNLEDVGYQSRASLRSIEGAVSYRSVTQEEYDATENMFDQLYNSYQAAIRA</sequence>
<reference evidence="6 7" key="1">
    <citation type="submission" date="2009-12" db="EMBL/GenBank/DDBJ databases">
        <title>The draft genome of Batrachochytrium dendrobatidis.</title>
        <authorList>
            <consortium name="US DOE Joint Genome Institute (JGI-PGF)"/>
            <person name="Kuo A."/>
            <person name="Salamov A."/>
            <person name="Schmutz J."/>
            <person name="Lucas S."/>
            <person name="Pitluck S."/>
            <person name="Rosenblum E."/>
            <person name="Stajich J."/>
            <person name="Eisen M."/>
            <person name="Grigoriev I.V."/>
        </authorList>
    </citation>
    <scope>NUCLEOTIDE SEQUENCE [LARGE SCALE GENOMIC DNA]</scope>
    <source>
        <strain evidence="7">JAM81 / FGSC 10211</strain>
    </source>
</reference>
<feature type="domain" description="Tyrosinase copper-binding" evidence="5">
    <location>
        <begin position="230"/>
        <end position="241"/>
    </location>
</feature>
<evidence type="ECO:0000259" key="5">
    <source>
        <dbReference type="PROSITE" id="PS00498"/>
    </source>
</evidence>
<dbReference type="InterPro" id="IPR050316">
    <property type="entry name" value="Tyrosinase/Hemocyanin"/>
</dbReference>
<gene>
    <name evidence="6" type="ORF">BATDEDRAFT_25580</name>
</gene>
<dbReference type="InterPro" id="IPR002227">
    <property type="entry name" value="Tyrosinase_Cu-bd"/>
</dbReference>
<evidence type="ECO:0000256" key="2">
    <source>
        <dbReference type="ARBA" id="ARBA00023008"/>
    </source>
</evidence>
<accession>F4P543</accession>
<evidence type="ECO:0000259" key="4">
    <source>
        <dbReference type="PROSITE" id="PS00497"/>
    </source>
</evidence>
<dbReference type="PANTHER" id="PTHR11474">
    <property type="entry name" value="TYROSINASE FAMILY MEMBER"/>
    <property type="match status" value="1"/>
</dbReference>
<dbReference type="Gene3D" id="1.10.1280.10">
    <property type="entry name" value="Di-copper center containing domain from catechol oxidase"/>
    <property type="match status" value="1"/>
</dbReference>
<evidence type="ECO:0000256" key="1">
    <source>
        <dbReference type="ARBA" id="ARBA00022723"/>
    </source>
</evidence>
<dbReference type="STRING" id="684364.F4P543"/>
<dbReference type="SUPFAM" id="SSF48056">
    <property type="entry name" value="Di-copper centre-containing domain"/>
    <property type="match status" value="1"/>
</dbReference>
<dbReference type="Pfam" id="PF00264">
    <property type="entry name" value="Tyrosinase"/>
    <property type="match status" value="1"/>
</dbReference>
<dbReference type="PANTHER" id="PTHR11474:SF126">
    <property type="entry name" value="TYROSINASE-LIKE PROTEIN TYR-1-RELATED"/>
    <property type="match status" value="1"/>
</dbReference>
<dbReference type="PROSITE" id="PS00498">
    <property type="entry name" value="TYROSINASE_2"/>
    <property type="match status" value="1"/>
</dbReference>
<dbReference type="EMBL" id="GL882885">
    <property type="protein sequence ID" value="EGF79787.1"/>
    <property type="molecule type" value="Genomic_DNA"/>
</dbReference>
<feature type="domain" description="Tyrosinase copper-binding" evidence="4">
    <location>
        <begin position="84"/>
        <end position="101"/>
    </location>
</feature>
<dbReference type="RefSeq" id="XP_006679481.1">
    <property type="nucleotide sequence ID" value="XM_006679418.1"/>
</dbReference>
<keyword evidence="1" id="KW-0479">Metal-binding</keyword>
<evidence type="ECO:0000256" key="3">
    <source>
        <dbReference type="SAM" id="SignalP"/>
    </source>
</evidence>